<name>A0A967BGG0_9RHOB</name>
<dbReference type="AlphaFoldDB" id="A0A967BGG0"/>
<keyword evidence="3" id="KW-1185">Reference proteome</keyword>
<organism evidence="2 3">
    <name type="scientific">Roseovarius gahaiensis</name>
    <dbReference type="NCBI Taxonomy" id="2716691"/>
    <lineage>
        <taxon>Bacteria</taxon>
        <taxon>Pseudomonadati</taxon>
        <taxon>Pseudomonadota</taxon>
        <taxon>Alphaproteobacteria</taxon>
        <taxon>Rhodobacterales</taxon>
        <taxon>Roseobacteraceae</taxon>
        <taxon>Roseovarius</taxon>
    </lineage>
</organism>
<feature type="non-terminal residue" evidence="2">
    <location>
        <position position="1"/>
    </location>
</feature>
<evidence type="ECO:0000256" key="1">
    <source>
        <dbReference type="SAM" id="MobiDB-lite"/>
    </source>
</evidence>
<sequence length="127" mass="13949">VSQQQFNQIRRQPSNRPNTRSSHNSTGLNLSGSAGGDPDGGSYGFVRAGWTYDLTSHGPTAFAISYYEGSDLSEENSSSESIGFAAMQTFTDLDLDVYLGYREYYYNADAASYQDASSVFLGARYKF</sequence>
<gene>
    <name evidence="2" type="ORF">HAT86_16590</name>
</gene>
<proteinExistence type="predicted"/>
<evidence type="ECO:0000313" key="2">
    <source>
        <dbReference type="EMBL" id="NHQ76064.1"/>
    </source>
</evidence>
<evidence type="ECO:0000313" key="3">
    <source>
        <dbReference type="Proteomes" id="UP000639775"/>
    </source>
</evidence>
<comment type="caution">
    <text evidence="2">The sequence shown here is derived from an EMBL/GenBank/DDBJ whole genome shotgun (WGS) entry which is preliminary data.</text>
</comment>
<feature type="compositionally biased region" description="Polar residues" evidence="1">
    <location>
        <begin position="1"/>
        <end position="30"/>
    </location>
</feature>
<feature type="region of interest" description="Disordered" evidence="1">
    <location>
        <begin position="1"/>
        <end position="38"/>
    </location>
</feature>
<protein>
    <recommendedName>
        <fullName evidence="4">Porin</fullName>
    </recommendedName>
</protein>
<reference evidence="2" key="1">
    <citation type="submission" date="2020-03" db="EMBL/GenBank/DDBJ databases">
        <title>Roseovarius gahaiensis sp. nov., isolated from Gahai Saline Lake, China.</title>
        <authorList>
            <person name="Sun X."/>
        </authorList>
    </citation>
    <scope>NUCLEOTIDE SEQUENCE</scope>
    <source>
        <strain evidence="2">GH877</strain>
    </source>
</reference>
<dbReference type="EMBL" id="JAAORB010000070">
    <property type="protein sequence ID" value="NHQ76064.1"/>
    <property type="molecule type" value="Genomic_DNA"/>
</dbReference>
<evidence type="ECO:0008006" key="4">
    <source>
        <dbReference type="Google" id="ProtNLM"/>
    </source>
</evidence>
<dbReference type="Proteomes" id="UP000639775">
    <property type="component" value="Unassembled WGS sequence"/>
</dbReference>
<accession>A0A967BGG0</accession>